<evidence type="ECO:0000313" key="2">
    <source>
        <dbReference type="Proteomes" id="UP001178507"/>
    </source>
</evidence>
<keyword evidence="2" id="KW-1185">Reference proteome</keyword>
<name>A0AA36J2T9_9DINO</name>
<evidence type="ECO:0008006" key="3">
    <source>
        <dbReference type="Google" id="ProtNLM"/>
    </source>
</evidence>
<protein>
    <recommendedName>
        <fullName evidence="3">Calcineurin-like phosphoesterase domain-containing protein</fullName>
    </recommendedName>
</protein>
<dbReference type="InterPro" id="IPR029052">
    <property type="entry name" value="Metallo-depent_PP-like"/>
</dbReference>
<dbReference type="Proteomes" id="UP001178507">
    <property type="component" value="Unassembled WGS sequence"/>
</dbReference>
<gene>
    <name evidence="1" type="ORF">EVOR1521_LOCUS22043</name>
</gene>
<dbReference type="Gene3D" id="3.60.21.10">
    <property type="match status" value="1"/>
</dbReference>
<accession>A0AA36J2T9</accession>
<comment type="caution">
    <text evidence="1">The sequence shown here is derived from an EMBL/GenBank/DDBJ whole genome shotgun (WGS) entry which is preliminary data.</text>
</comment>
<organism evidence="1 2">
    <name type="scientific">Effrenium voratum</name>
    <dbReference type="NCBI Taxonomy" id="2562239"/>
    <lineage>
        <taxon>Eukaryota</taxon>
        <taxon>Sar</taxon>
        <taxon>Alveolata</taxon>
        <taxon>Dinophyceae</taxon>
        <taxon>Suessiales</taxon>
        <taxon>Symbiodiniaceae</taxon>
        <taxon>Effrenium</taxon>
    </lineage>
</organism>
<dbReference type="SUPFAM" id="SSF56300">
    <property type="entry name" value="Metallo-dependent phosphatases"/>
    <property type="match status" value="1"/>
</dbReference>
<proteinExistence type="predicted"/>
<sequence length="346" mass="37951">MASPSHRIAQALQGLAGPGGKVERCMLLEALCSIEPSWTDADLLKILQAAGMPADEPISCDAFLSFLFEESAAERSLADAKTRFPQLGEIPELPRITDDMTVEFLTDVEGNWDYFVHFVSLSQVLHWSGPERGAWGPGELMLRDQGYFVFGGDAVDKGPGDIRVVKTLLSLKRRYWSRVFIVLGNRDLCKLRFFAELQDGEDGSAFEAKGGAYWIPDPKPSPDYETYVQMHGLERGHVSTVKWILDCNMGCQKTTFGARRHELALLGGEGSDEAVVWSYRDSVDPYGSDPWMLDLLRVGQLAVILGDSLFVHGGLYEEAIGAMPGEAPAVSRLKTVARGAMASGTD</sequence>
<reference evidence="1" key="1">
    <citation type="submission" date="2023-08" db="EMBL/GenBank/DDBJ databases">
        <authorList>
            <person name="Chen Y."/>
            <person name="Shah S."/>
            <person name="Dougan E. K."/>
            <person name="Thang M."/>
            <person name="Chan C."/>
        </authorList>
    </citation>
    <scope>NUCLEOTIDE SEQUENCE</scope>
</reference>
<dbReference type="AlphaFoldDB" id="A0AA36J2T9"/>
<dbReference type="PANTHER" id="PTHR42254">
    <property type="entry name" value="METALLOPHOS DOMAIN-CONTAINING PROTEIN"/>
    <property type="match status" value="1"/>
</dbReference>
<evidence type="ECO:0000313" key="1">
    <source>
        <dbReference type="EMBL" id="CAJ1398186.1"/>
    </source>
</evidence>
<dbReference type="PANTHER" id="PTHR42254:SF1">
    <property type="entry name" value="CALCINEURIN-LIKE PHOSPHOESTERASE DOMAIN-CONTAINING PROTEIN"/>
    <property type="match status" value="1"/>
</dbReference>
<dbReference type="EMBL" id="CAUJNA010003294">
    <property type="protein sequence ID" value="CAJ1398186.1"/>
    <property type="molecule type" value="Genomic_DNA"/>
</dbReference>